<dbReference type="RefSeq" id="WP_165029696.1">
    <property type="nucleotide sequence ID" value="NZ_JAAKZF010000023.1"/>
</dbReference>
<organism evidence="1 2">
    <name type="scientific">Allomesorhizobium camelthorni</name>
    <dbReference type="NCBI Taxonomy" id="475069"/>
    <lineage>
        <taxon>Bacteria</taxon>
        <taxon>Pseudomonadati</taxon>
        <taxon>Pseudomonadota</taxon>
        <taxon>Alphaproteobacteria</taxon>
        <taxon>Hyphomicrobiales</taxon>
        <taxon>Phyllobacteriaceae</taxon>
        <taxon>Allomesorhizobium</taxon>
    </lineage>
</organism>
<protein>
    <submittedName>
        <fullName evidence="1">BrnT family toxin</fullName>
    </submittedName>
</protein>
<sequence length="114" mass="13135">MTFVHTSLHPLWTNFSGFQWDDGNWPKCGSHGFTKPEIEAVFQGDVRIAPDFKHSADERRYIAVARHANGRPLFVGFTLRQVDDRLLVRPFTARYMHGKEALGYETESSSHDNR</sequence>
<dbReference type="InterPro" id="IPR007460">
    <property type="entry name" value="BrnT_toxin"/>
</dbReference>
<evidence type="ECO:0000313" key="2">
    <source>
        <dbReference type="Proteomes" id="UP001642900"/>
    </source>
</evidence>
<accession>A0A6G4WE42</accession>
<name>A0A6G4WE42_9HYPH</name>
<evidence type="ECO:0000313" key="1">
    <source>
        <dbReference type="EMBL" id="NGO52879.1"/>
    </source>
</evidence>
<dbReference type="Pfam" id="PF04365">
    <property type="entry name" value="BrnT_toxin"/>
    <property type="match status" value="1"/>
</dbReference>
<reference evidence="1 2" key="1">
    <citation type="submission" date="2020-02" db="EMBL/GenBank/DDBJ databases">
        <title>Genome sequence of strain CCNWXJ40-4.</title>
        <authorList>
            <person name="Gao J."/>
            <person name="Sun J."/>
        </authorList>
    </citation>
    <scope>NUCLEOTIDE SEQUENCE [LARGE SCALE GENOMIC DNA]</scope>
    <source>
        <strain evidence="1 2">CCNWXJ 40-4</strain>
    </source>
</reference>
<keyword evidence="2" id="KW-1185">Reference proteome</keyword>
<dbReference type="EMBL" id="JAAKZF010000023">
    <property type="protein sequence ID" value="NGO52879.1"/>
    <property type="molecule type" value="Genomic_DNA"/>
</dbReference>
<gene>
    <name evidence="1" type="ORF">G6N73_17130</name>
</gene>
<dbReference type="AlphaFoldDB" id="A0A6G4WE42"/>
<dbReference type="Proteomes" id="UP001642900">
    <property type="component" value="Unassembled WGS sequence"/>
</dbReference>
<comment type="caution">
    <text evidence="1">The sequence shown here is derived from an EMBL/GenBank/DDBJ whole genome shotgun (WGS) entry which is preliminary data.</text>
</comment>
<proteinExistence type="predicted"/>